<dbReference type="PANTHER" id="PTHR14918">
    <property type="entry name" value="KICSTOR COMPLEX PROTEIN SZT2"/>
    <property type="match status" value="1"/>
</dbReference>
<feature type="region of interest" description="Disordered" evidence="1">
    <location>
        <begin position="557"/>
        <end position="592"/>
    </location>
</feature>
<feature type="compositionally biased region" description="Polar residues" evidence="1">
    <location>
        <begin position="573"/>
        <end position="590"/>
    </location>
</feature>
<feature type="region of interest" description="Disordered" evidence="1">
    <location>
        <begin position="1044"/>
        <end position="1073"/>
    </location>
</feature>
<organism evidence="2 3">
    <name type="scientific">Erythrocercus mccallii</name>
    <dbReference type="NCBI Taxonomy" id="107208"/>
    <lineage>
        <taxon>Eukaryota</taxon>
        <taxon>Metazoa</taxon>
        <taxon>Chordata</taxon>
        <taxon>Craniata</taxon>
        <taxon>Vertebrata</taxon>
        <taxon>Euteleostomi</taxon>
        <taxon>Archelosauria</taxon>
        <taxon>Archosauria</taxon>
        <taxon>Dinosauria</taxon>
        <taxon>Saurischia</taxon>
        <taxon>Theropoda</taxon>
        <taxon>Coelurosauria</taxon>
        <taxon>Aves</taxon>
        <taxon>Neognathae</taxon>
        <taxon>Neoaves</taxon>
        <taxon>Telluraves</taxon>
        <taxon>Australaves</taxon>
        <taxon>Passeriformes</taxon>
        <taxon>Corvoidea</taxon>
        <taxon>Dicruridae</taxon>
        <taxon>Erythrocercus</taxon>
    </lineage>
</organism>
<dbReference type="InterPro" id="IPR033228">
    <property type="entry name" value="SZT2"/>
</dbReference>
<dbReference type="PANTHER" id="PTHR14918:SF3">
    <property type="entry name" value="KICSTOR COMPLEX PROTEIN SZT2"/>
    <property type="match status" value="1"/>
</dbReference>
<evidence type="ECO:0000256" key="1">
    <source>
        <dbReference type="SAM" id="MobiDB-lite"/>
    </source>
</evidence>
<reference evidence="2 3" key="1">
    <citation type="submission" date="2019-09" db="EMBL/GenBank/DDBJ databases">
        <title>Bird 10,000 Genomes (B10K) Project - Family phase.</title>
        <authorList>
            <person name="Zhang G."/>
        </authorList>
    </citation>
    <scope>NUCLEOTIDE SEQUENCE [LARGE SCALE GENOMIC DNA]</scope>
    <source>
        <strain evidence="2">B10K-DU-002-60</strain>
        <tissue evidence="2">Muscle</tissue>
    </source>
</reference>
<dbReference type="EMBL" id="VZRG01003738">
    <property type="protein sequence ID" value="NWT61208.1"/>
    <property type="molecule type" value="Genomic_DNA"/>
</dbReference>
<feature type="non-terminal residue" evidence="2">
    <location>
        <position position="1"/>
    </location>
</feature>
<name>A0A7K5Q308_9CORV</name>
<comment type="caution">
    <text evidence="2">The sequence shown here is derived from an EMBL/GenBank/DDBJ whole genome shotgun (WGS) entry which is preliminary data.</text>
</comment>
<proteinExistence type="predicted"/>
<feature type="compositionally biased region" description="Basic and acidic residues" evidence="1">
    <location>
        <begin position="614"/>
        <end position="627"/>
    </location>
</feature>
<keyword evidence="3" id="KW-1185">Reference proteome</keyword>
<feature type="region of interest" description="Disordered" evidence="1">
    <location>
        <begin position="1136"/>
        <end position="1155"/>
    </location>
</feature>
<evidence type="ECO:0000313" key="3">
    <source>
        <dbReference type="Proteomes" id="UP000532437"/>
    </source>
</evidence>
<dbReference type="Proteomes" id="UP000532437">
    <property type="component" value="Unassembled WGS sequence"/>
</dbReference>
<protein>
    <submittedName>
        <fullName evidence="2">SZT2 protein</fullName>
    </submittedName>
</protein>
<feature type="compositionally biased region" description="Basic and acidic residues" evidence="1">
    <location>
        <begin position="634"/>
        <end position="643"/>
    </location>
</feature>
<accession>A0A7K5Q308</accession>
<dbReference type="AlphaFoldDB" id="A0A7K5Q308"/>
<feature type="non-terminal residue" evidence="2">
    <location>
        <position position="1178"/>
    </location>
</feature>
<sequence>AGYDGGSSDSEYEEALMSDQEPRCPLMPDFWLIIKIHQDRVEVYYHTRLSVEKAASAETEEEQPGECQSLNQVVVKKISEICRVVNQRLLLQDLHDSHICNSLLVAESEEDIWKSETPYTSYRQRVMPTDDYSVEESYQPRDYLAATMQFMPGHFACEVVWSTLIHVHSRLKMGPNMGVSRAIQALRSVLNAFSVVNRKNMFVYQERATKSVFYLRLTETTHSGKVWEAESSLSASSRSLALTRSQEPIYTEDLMGSRSSLDTASCRSVDSARPVGQIDRHIQLMVHGVAPAGPEITDELVKVLRRRLDEATLDIITVMLVRNCKLTPADVEFIQPPGTPPTEVLQFSLPPSALLWLQAVAYYLRQNLLIFLHTPKYTDSNVEHHFKHYFNHNGSIPDQDLYLYNKPGGQGTGGKGIACIALTFVDEHGSPTLLPHGERPDPLKLSPPSPIMGLLQDSDFESLTAVSRHQPGADPLPSEPCVLVRLDIWEKGNISLLQLSEKLRGALRHALCDAVMEFLVLPVPLCVEAACPLSAADLEDLGSAGGLRRTMSETKGLALATGGPSRSCPPPLNFTSAPSPSSGEPVTPTNKLGRRSFWDMLSKAESSELGSPKTTDDIVMERPEEARTRRRHKTENVKQHLSQDRATATAELEQAQRQAQPAGWTARMRRACQLEEGDVGTMHPLFNQTCQQWMAFMNNLGCPSVQQCSLEMVSRFLLSSILVEVVNLVTALASDTTVKVFEKICYHRGTAFLPYKSGQNASPCPGVIRHFILLGRNFQQWRCSTEQAHKGLQRFEAMEFSSAERGSDPSLVGRDLVPRQRFLFMEIIDKKLTLYTYNWSPDLGANLNCSLTRLLQWQNARSHIVHCLISQKLGLFHHHCFMDTPWHEDSKQEPNPFLNSTLEVDALIRSPCPPPSKEQGRLGSSARSLPSLHFHPDVVPFDEALRDVTTIKRIPHGPDLGPFDPVARHGAQFLEIKSMERKELEKQMKIENLFVTWQQRSAQSNMPISLADLETLKQSSRLVHYCATPLLFDPAFRQQIQTDQLGKVEGKKRHRSNDSTASGRDRSHSCDSAEALPCKVKEEPWLQEMCNAFLQQYIQYLQSMGFILVQVRPPSPTTRSSTSRTRALAAMGVEGRGSFSYTKPKPEGSPKSTSPAVATYHLQRALPGGIVLMELAFQ</sequence>
<dbReference type="GO" id="GO:0005777">
    <property type="term" value="C:peroxisome"/>
    <property type="evidence" value="ECO:0007669"/>
    <property type="project" value="InterPro"/>
</dbReference>
<gene>
    <name evidence="2" type="primary">Szt2_2</name>
    <name evidence="2" type="ORF">ERYMCC_R15408</name>
</gene>
<evidence type="ECO:0000313" key="2">
    <source>
        <dbReference type="EMBL" id="NWT61208.1"/>
    </source>
</evidence>
<feature type="region of interest" description="Disordered" evidence="1">
    <location>
        <begin position="604"/>
        <end position="649"/>
    </location>
</feature>